<protein>
    <submittedName>
        <fullName evidence="2">Uncharacterized protein</fullName>
    </submittedName>
</protein>
<gene>
    <name evidence="2" type="ORF">KC01_LOCUS25388</name>
</gene>
<evidence type="ECO:0000313" key="3">
    <source>
        <dbReference type="Proteomes" id="UP001497482"/>
    </source>
</evidence>
<keyword evidence="3" id="KW-1185">Reference proteome</keyword>
<dbReference type="AlphaFoldDB" id="A0AAV2L841"/>
<proteinExistence type="predicted"/>
<name>A0AAV2L841_KNICA</name>
<evidence type="ECO:0000256" key="1">
    <source>
        <dbReference type="SAM" id="MobiDB-lite"/>
    </source>
</evidence>
<sequence length="103" mass="11516">MDPPHAESKRFEAYVKSKCIQNTALSETLCFGCSTYITELPSPRPEPSSSNGVVPFCSPPHSLLQTALPSEQQSYICLRGSRVRPATPRDPVPSHYVRRDKRQ</sequence>
<reference evidence="2 3" key="1">
    <citation type="submission" date="2024-04" db="EMBL/GenBank/DDBJ databases">
        <authorList>
            <person name="Waldvogel A.-M."/>
            <person name="Schoenle A."/>
        </authorList>
    </citation>
    <scope>NUCLEOTIDE SEQUENCE [LARGE SCALE GENOMIC DNA]</scope>
</reference>
<dbReference type="Proteomes" id="UP001497482">
    <property type="component" value="Chromosome 21"/>
</dbReference>
<feature type="region of interest" description="Disordered" evidence="1">
    <location>
        <begin position="82"/>
        <end position="103"/>
    </location>
</feature>
<accession>A0AAV2L841</accession>
<organism evidence="2 3">
    <name type="scientific">Knipowitschia caucasica</name>
    <name type="common">Caucasian dwarf goby</name>
    <name type="synonym">Pomatoschistus caucasicus</name>
    <dbReference type="NCBI Taxonomy" id="637954"/>
    <lineage>
        <taxon>Eukaryota</taxon>
        <taxon>Metazoa</taxon>
        <taxon>Chordata</taxon>
        <taxon>Craniata</taxon>
        <taxon>Vertebrata</taxon>
        <taxon>Euteleostomi</taxon>
        <taxon>Actinopterygii</taxon>
        <taxon>Neopterygii</taxon>
        <taxon>Teleostei</taxon>
        <taxon>Neoteleostei</taxon>
        <taxon>Acanthomorphata</taxon>
        <taxon>Gobiaria</taxon>
        <taxon>Gobiiformes</taxon>
        <taxon>Gobioidei</taxon>
        <taxon>Gobiidae</taxon>
        <taxon>Gobiinae</taxon>
        <taxon>Knipowitschia</taxon>
    </lineage>
</organism>
<evidence type="ECO:0000313" key="2">
    <source>
        <dbReference type="EMBL" id="CAL1596763.1"/>
    </source>
</evidence>
<dbReference type="EMBL" id="OZ035843">
    <property type="protein sequence ID" value="CAL1596763.1"/>
    <property type="molecule type" value="Genomic_DNA"/>
</dbReference>